<gene>
    <name evidence="2" type="ORF">VP01_1737g3</name>
</gene>
<dbReference type="InterPro" id="IPR035985">
    <property type="entry name" value="Ubiquitin-activating_enz"/>
</dbReference>
<feature type="domain" description="THIF-type NAD/FAD binding fold" evidence="1">
    <location>
        <begin position="72"/>
        <end position="404"/>
    </location>
</feature>
<dbReference type="AlphaFoldDB" id="A0A0L6VF62"/>
<dbReference type="GO" id="GO:0005737">
    <property type="term" value="C:cytoplasm"/>
    <property type="evidence" value="ECO:0007669"/>
    <property type="project" value="TreeGrafter"/>
</dbReference>
<dbReference type="Pfam" id="PF00899">
    <property type="entry name" value="ThiF"/>
    <property type="match status" value="1"/>
</dbReference>
<accession>A0A0L6VF62</accession>
<dbReference type="VEuPathDB" id="FungiDB:VP01_1737g3"/>
<dbReference type="OrthoDB" id="1708823at2759"/>
<comment type="caution">
    <text evidence="2">The sequence shown here is derived from an EMBL/GenBank/DDBJ whole genome shotgun (WGS) entry which is preliminary data.</text>
</comment>
<dbReference type="STRING" id="27349.A0A0L6VF62"/>
<dbReference type="PANTHER" id="PTHR10953">
    <property type="entry name" value="UBIQUITIN-ACTIVATING ENZYME E1"/>
    <property type="match status" value="1"/>
</dbReference>
<evidence type="ECO:0000313" key="2">
    <source>
        <dbReference type="EMBL" id="KNZ59416.1"/>
    </source>
</evidence>
<protein>
    <recommendedName>
        <fullName evidence="1">THIF-type NAD/FAD binding fold domain-containing protein</fullName>
    </recommendedName>
</protein>
<evidence type="ECO:0000313" key="3">
    <source>
        <dbReference type="Proteomes" id="UP000037035"/>
    </source>
</evidence>
<dbReference type="PANTHER" id="PTHR10953:SF162">
    <property type="entry name" value="SUMO-ACTIVATING ENZYME SUBUNIT 1"/>
    <property type="match status" value="1"/>
</dbReference>
<reference evidence="2 3" key="1">
    <citation type="submission" date="2015-08" db="EMBL/GenBank/DDBJ databases">
        <title>Next Generation Sequencing and Analysis of the Genome of Puccinia sorghi L Schw, the Causal Agent of Maize Common Rust.</title>
        <authorList>
            <person name="Rochi L."/>
            <person name="Burguener G."/>
            <person name="Darino M."/>
            <person name="Turjanski A."/>
            <person name="Kreff E."/>
            <person name="Dieguez M.J."/>
            <person name="Sacco F."/>
        </authorList>
    </citation>
    <scope>NUCLEOTIDE SEQUENCE [LARGE SCALE GENOMIC DNA]</scope>
    <source>
        <strain evidence="2 3">RO10H11247</strain>
    </source>
</reference>
<proteinExistence type="predicted"/>
<dbReference type="InterPro" id="IPR045886">
    <property type="entry name" value="ThiF/MoeB/HesA"/>
</dbReference>
<dbReference type="Proteomes" id="UP000037035">
    <property type="component" value="Unassembled WGS sequence"/>
</dbReference>
<name>A0A0L6VF62_9BASI</name>
<organism evidence="2 3">
    <name type="scientific">Puccinia sorghi</name>
    <dbReference type="NCBI Taxonomy" id="27349"/>
    <lineage>
        <taxon>Eukaryota</taxon>
        <taxon>Fungi</taxon>
        <taxon>Dikarya</taxon>
        <taxon>Basidiomycota</taxon>
        <taxon>Pucciniomycotina</taxon>
        <taxon>Pucciniomycetes</taxon>
        <taxon>Pucciniales</taxon>
        <taxon>Pucciniaceae</taxon>
        <taxon>Puccinia</taxon>
    </lineage>
</organism>
<dbReference type="SUPFAM" id="SSF69572">
    <property type="entry name" value="Activating enzymes of the ubiquitin-like proteins"/>
    <property type="match status" value="1"/>
</dbReference>
<dbReference type="InterPro" id="IPR000594">
    <property type="entry name" value="ThiF_NAD_FAD-bd"/>
</dbReference>
<dbReference type="EMBL" id="LAVV01006545">
    <property type="protein sequence ID" value="KNZ59416.1"/>
    <property type="molecule type" value="Genomic_DNA"/>
</dbReference>
<sequence>MHAYRTPEVLTSRVSQFGGTANWTLATTFDGTGNMEPAMCEKSGIDEEEGTAPLALRFMIDRSGCGVSKPKTGRMRGSSVLMMNLRGIVSEACKNIVLAGVGSITILDPNYVSAEDLGAGFFFREHDIGQRVNTINDSCYDFIMLKINFQRVDVAKKRVNSLNPRVKVIGLTDDIESKVAEEGFLESFDIVCLTDSSSPVIQMVNACCRRAHKPFFAAASLGINGYIFADLLEHTYLSEREIKLDNGEIKTSSEKRTQEFFPFDVMQKSHLNHVTPRRLKKVSPLLWACLGELVSFSSTNRNVLIIPVGPLALFELQSKCNINYPEGEKHVSALIEISNQLLEARGMEKSHVPHNLLRHLAITSEAEFIPSCAVIGSILSQEVLNAMGGKQAPLANFLVFDGEKCSGDIYALGVQRNQS</sequence>
<dbReference type="Gene3D" id="3.40.50.720">
    <property type="entry name" value="NAD(P)-binding Rossmann-like Domain"/>
    <property type="match status" value="1"/>
</dbReference>
<evidence type="ECO:0000259" key="1">
    <source>
        <dbReference type="Pfam" id="PF00899"/>
    </source>
</evidence>
<keyword evidence="3" id="KW-1185">Reference proteome</keyword>
<dbReference type="GO" id="GO:0019948">
    <property type="term" value="F:SUMO activating enzyme activity"/>
    <property type="evidence" value="ECO:0007669"/>
    <property type="project" value="TreeGrafter"/>
</dbReference>
<dbReference type="GO" id="GO:0016925">
    <property type="term" value="P:protein sumoylation"/>
    <property type="evidence" value="ECO:0007669"/>
    <property type="project" value="TreeGrafter"/>
</dbReference>
<dbReference type="GO" id="GO:0031510">
    <property type="term" value="C:SUMO activating enzyme complex"/>
    <property type="evidence" value="ECO:0007669"/>
    <property type="project" value="TreeGrafter"/>
</dbReference>